<evidence type="ECO:0000256" key="2">
    <source>
        <dbReference type="ARBA" id="ARBA00022723"/>
    </source>
</evidence>
<proteinExistence type="predicted"/>
<dbReference type="GO" id="GO:0000981">
    <property type="term" value="F:DNA-binding transcription factor activity, RNA polymerase II-specific"/>
    <property type="evidence" value="ECO:0007669"/>
    <property type="project" value="InterPro"/>
</dbReference>
<dbReference type="PANTHER" id="PTHR47338:SF5">
    <property type="entry name" value="ZN(II)2CYS6 TRANSCRIPTION FACTOR (EUROFUNG)"/>
    <property type="match status" value="1"/>
</dbReference>
<feature type="compositionally biased region" description="Basic residues" evidence="6">
    <location>
        <begin position="57"/>
        <end position="71"/>
    </location>
</feature>
<dbReference type="PROSITE" id="PS50048">
    <property type="entry name" value="ZN2_CY6_FUNGAL_2"/>
    <property type="match status" value="1"/>
</dbReference>
<evidence type="ECO:0000259" key="7">
    <source>
        <dbReference type="PROSITE" id="PS50048"/>
    </source>
</evidence>
<reference evidence="8 9" key="1">
    <citation type="submission" date="2016-07" db="EMBL/GenBank/DDBJ databases">
        <title>Pervasive Adenine N6-methylation of Active Genes in Fungi.</title>
        <authorList>
            <consortium name="DOE Joint Genome Institute"/>
            <person name="Mondo S.J."/>
            <person name="Dannebaum R.O."/>
            <person name="Kuo R.C."/>
            <person name="Labutti K."/>
            <person name="Haridas S."/>
            <person name="Kuo A."/>
            <person name="Salamov A."/>
            <person name="Ahrendt S.R."/>
            <person name="Lipzen A."/>
            <person name="Sullivan W."/>
            <person name="Andreopoulos W.B."/>
            <person name="Clum A."/>
            <person name="Lindquist E."/>
            <person name="Daum C."/>
            <person name="Ramamoorthy G.K."/>
            <person name="Gryganskyi A."/>
            <person name="Culley D."/>
            <person name="Magnuson J.K."/>
            <person name="James T.Y."/>
            <person name="O'Malley M.A."/>
            <person name="Stajich J.E."/>
            <person name="Spatafora J.W."/>
            <person name="Visel A."/>
            <person name="Grigoriev I.V."/>
        </authorList>
    </citation>
    <scope>NUCLEOTIDE SEQUENCE [LARGE SCALE GENOMIC DNA]</scope>
    <source>
        <strain evidence="8 9">62-1032</strain>
    </source>
</reference>
<accession>A0A1Y2FBN2</accession>
<dbReference type="AlphaFoldDB" id="A0A1Y2FBN2"/>
<organism evidence="8 9">
    <name type="scientific">Leucosporidium creatinivorum</name>
    <dbReference type="NCBI Taxonomy" id="106004"/>
    <lineage>
        <taxon>Eukaryota</taxon>
        <taxon>Fungi</taxon>
        <taxon>Dikarya</taxon>
        <taxon>Basidiomycota</taxon>
        <taxon>Pucciniomycotina</taxon>
        <taxon>Microbotryomycetes</taxon>
        <taxon>Leucosporidiales</taxon>
        <taxon>Leucosporidium</taxon>
    </lineage>
</organism>
<dbReference type="Proteomes" id="UP000193467">
    <property type="component" value="Unassembled WGS sequence"/>
</dbReference>
<dbReference type="STRING" id="106004.A0A1Y2FBN2"/>
<evidence type="ECO:0000256" key="4">
    <source>
        <dbReference type="ARBA" id="ARBA00023163"/>
    </source>
</evidence>
<feature type="domain" description="Zn(2)-C6 fungal-type" evidence="7">
    <location>
        <begin position="20"/>
        <end position="51"/>
    </location>
</feature>
<dbReference type="InterPro" id="IPR001138">
    <property type="entry name" value="Zn2Cys6_DnaBD"/>
</dbReference>
<dbReference type="InParanoid" id="A0A1Y2FBN2"/>
<evidence type="ECO:0000256" key="3">
    <source>
        <dbReference type="ARBA" id="ARBA00023015"/>
    </source>
</evidence>
<name>A0A1Y2FBN2_9BASI</name>
<dbReference type="InterPro" id="IPR050815">
    <property type="entry name" value="TF_fung"/>
</dbReference>
<feature type="compositionally biased region" description="Low complexity" evidence="6">
    <location>
        <begin position="80"/>
        <end position="89"/>
    </location>
</feature>
<dbReference type="OrthoDB" id="2123952at2759"/>
<dbReference type="GO" id="GO:0008270">
    <property type="term" value="F:zinc ion binding"/>
    <property type="evidence" value="ECO:0007669"/>
    <property type="project" value="InterPro"/>
</dbReference>
<dbReference type="Gene3D" id="4.10.240.10">
    <property type="entry name" value="Zn(2)-C6 fungal-type DNA-binding domain"/>
    <property type="match status" value="1"/>
</dbReference>
<keyword evidence="9" id="KW-1185">Reference proteome</keyword>
<evidence type="ECO:0000256" key="5">
    <source>
        <dbReference type="ARBA" id="ARBA00023242"/>
    </source>
</evidence>
<comment type="subcellular location">
    <subcellularLocation>
        <location evidence="1">Nucleus</location>
    </subcellularLocation>
</comment>
<dbReference type="InterPro" id="IPR036864">
    <property type="entry name" value="Zn2-C6_fun-type_DNA-bd_sf"/>
</dbReference>
<feature type="region of interest" description="Disordered" evidence="6">
    <location>
        <begin position="56"/>
        <end position="134"/>
    </location>
</feature>
<keyword evidence="3" id="KW-0805">Transcription regulation</keyword>
<feature type="region of interest" description="Disordered" evidence="6">
    <location>
        <begin position="445"/>
        <end position="470"/>
    </location>
</feature>
<dbReference type="EMBL" id="MCGR01000023">
    <property type="protein sequence ID" value="ORY81291.1"/>
    <property type="molecule type" value="Genomic_DNA"/>
</dbReference>
<evidence type="ECO:0000313" key="9">
    <source>
        <dbReference type="Proteomes" id="UP000193467"/>
    </source>
</evidence>
<sequence>MDSAVEDPPPKEPLRKATSACTLCQLRKRRCEGVQPCSYCQAKGVADECTFVTPNKRGPKKGAVYKKRRPRVVNPPPPVEEGAPTATAEDPVPLPLPSFVAPRPAPSTSTSTLPLPTPIPASAPASALPQPPPSPLAEISAPLLSHLLQIHHQYLNALTDLPLFSTSPSLTSPPALLYALAGSAAPFSTHPLVAASTTENGRDWVMKAREELLRNEEIRFSEEGVQTMIVLAGDALVRGEGRQAGLDVAGGISVALSLGFDRPQLTAQEQEEGSTKHRALFTLYALSLHLSLGSSSLLPLTHAASAVLPLPLPSSPATPILTLQSTELSSHPSLTLEPYLLRSLHLLHQVIELSSSPSANRTNDWDPSSTFSLLSLQLSDWGDLPLSANFNSTVLASLALSDSDDGEDGETGNELETYLTMHLAHHLAYLLLFRPYLPLPRGVGVGGEETRRTKWAKMKPSLGSRVMPRL</sequence>
<evidence type="ECO:0000313" key="8">
    <source>
        <dbReference type="EMBL" id="ORY81291.1"/>
    </source>
</evidence>
<dbReference type="Pfam" id="PF00172">
    <property type="entry name" value="Zn_clus"/>
    <property type="match status" value="1"/>
</dbReference>
<keyword evidence="4" id="KW-0804">Transcription</keyword>
<evidence type="ECO:0000256" key="6">
    <source>
        <dbReference type="SAM" id="MobiDB-lite"/>
    </source>
</evidence>
<dbReference type="CDD" id="cd12148">
    <property type="entry name" value="fungal_TF_MHR"/>
    <property type="match status" value="1"/>
</dbReference>
<dbReference type="CDD" id="cd00067">
    <property type="entry name" value="GAL4"/>
    <property type="match status" value="1"/>
</dbReference>
<dbReference type="PANTHER" id="PTHR47338">
    <property type="entry name" value="ZN(II)2CYS6 TRANSCRIPTION FACTOR (EUROFUNG)-RELATED"/>
    <property type="match status" value="1"/>
</dbReference>
<dbReference type="SMART" id="SM00066">
    <property type="entry name" value="GAL4"/>
    <property type="match status" value="1"/>
</dbReference>
<protein>
    <recommendedName>
        <fullName evidence="7">Zn(2)-C6 fungal-type domain-containing protein</fullName>
    </recommendedName>
</protein>
<keyword evidence="5" id="KW-0539">Nucleus</keyword>
<gene>
    <name evidence="8" type="ORF">BCR35DRAFT_87918</name>
</gene>
<dbReference type="GO" id="GO:0005634">
    <property type="term" value="C:nucleus"/>
    <property type="evidence" value="ECO:0007669"/>
    <property type="project" value="UniProtKB-SubCell"/>
</dbReference>
<dbReference type="SUPFAM" id="SSF57701">
    <property type="entry name" value="Zn2/Cys6 DNA-binding domain"/>
    <property type="match status" value="1"/>
</dbReference>
<evidence type="ECO:0000256" key="1">
    <source>
        <dbReference type="ARBA" id="ARBA00004123"/>
    </source>
</evidence>
<keyword evidence="2" id="KW-0479">Metal-binding</keyword>
<comment type="caution">
    <text evidence="8">The sequence shown here is derived from an EMBL/GenBank/DDBJ whole genome shotgun (WGS) entry which is preliminary data.</text>
</comment>